<evidence type="ECO:0000313" key="2">
    <source>
        <dbReference type="Proteomes" id="UP000235965"/>
    </source>
</evidence>
<dbReference type="Proteomes" id="UP000235965">
    <property type="component" value="Unassembled WGS sequence"/>
</dbReference>
<comment type="caution">
    <text evidence="1">The sequence shown here is derived from an EMBL/GenBank/DDBJ whole genome shotgun (WGS) entry which is preliminary data.</text>
</comment>
<organism evidence="1 2">
    <name type="scientific">Cryptotermes secundus</name>
    <dbReference type="NCBI Taxonomy" id="105785"/>
    <lineage>
        <taxon>Eukaryota</taxon>
        <taxon>Metazoa</taxon>
        <taxon>Ecdysozoa</taxon>
        <taxon>Arthropoda</taxon>
        <taxon>Hexapoda</taxon>
        <taxon>Insecta</taxon>
        <taxon>Pterygota</taxon>
        <taxon>Neoptera</taxon>
        <taxon>Polyneoptera</taxon>
        <taxon>Dictyoptera</taxon>
        <taxon>Blattodea</taxon>
        <taxon>Blattoidea</taxon>
        <taxon>Termitoidae</taxon>
        <taxon>Kalotermitidae</taxon>
        <taxon>Cryptotermitinae</taxon>
        <taxon>Cryptotermes</taxon>
    </lineage>
</organism>
<protein>
    <submittedName>
        <fullName evidence="1">Uncharacterized protein</fullName>
    </submittedName>
</protein>
<accession>A0A2J7QEB8</accession>
<keyword evidence="2" id="KW-1185">Reference proteome</keyword>
<sequence>MREYLKEKKKDKDFYVHSSNFSFVMDEYFVEPCIYMTLVKSGYLRHHDNTTG</sequence>
<reference evidence="1 2" key="1">
    <citation type="submission" date="2017-12" db="EMBL/GenBank/DDBJ databases">
        <title>Hemimetabolous genomes reveal molecular basis of termite eusociality.</title>
        <authorList>
            <person name="Harrison M.C."/>
            <person name="Jongepier E."/>
            <person name="Robertson H.M."/>
            <person name="Arning N."/>
            <person name="Bitard-Feildel T."/>
            <person name="Chao H."/>
            <person name="Childers C.P."/>
            <person name="Dinh H."/>
            <person name="Doddapaneni H."/>
            <person name="Dugan S."/>
            <person name="Gowin J."/>
            <person name="Greiner C."/>
            <person name="Han Y."/>
            <person name="Hu H."/>
            <person name="Hughes D.S.T."/>
            <person name="Huylmans A.-K."/>
            <person name="Kemena C."/>
            <person name="Kremer L.P.M."/>
            <person name="Lee S.L."/>
            <person name="Lopez-Ezquerra A."/>
            <person name="Mallet L."/>
            <person name="Monroy-Kuhn J.M."/>
            <person name="Moser A."/>
            <person name="Murali S.C."/>
            <person name="Muzny D.M."/>
            <person name="Otani S."/>
            <person name="Piulachs M.-D."/>
            <person name="Poelchau M."/>
            <person name="Qu J."/>
            <person name="Schaub F."/>
            <person name="Wada-Katsumata A."/>
            <person name="Worley K.C."/>
            <person name="Xie Q."/>
            <person name="Ylla G."/>
            <person name="Poulsen M."/>
            <person name="Gibbs R.A."/>
            <person name="Schal C."/>
            <person name="Richards S."/>
            <person name="Belles X."/>
            <person name="Korb J."/>
            <person name="Bornberg-Bauer E."/>
        </authorList>
    </citation>
    <scope>NUCLEOTIDE SEQUENCE [LARGE SCALE GENOMIC DNA]</scope>
    <source>
        <tissue evidence="1">Whole body</tissue>
    </source>
</reference>
<gene>
    <name evidence="1" type="ORF">B7P43_G14805</name>
</gene>
<dbReference type="AlphaFoldDB" id="A0A2J7QEB8"/>
<proteinExistence type="predicted"/>
<dbReference type="EMBL" id="NEVH01015316">
    <property type="protein sequence ID" value="PNF26926.1"/>
    <property type="molecule type" value="Genomic_DNA"/>
</dbReference>
<evidence type="ECO:0000313" key="1">
    <source>
        <dbReference type="EMBL" id="PNF26926.1"/>
    </source>
</evidence>
<dbReference type="InParanoid" id="A0A2J7QEB8"/>
<name>A0A2J7QEB8_9NEOP</name>